<dbReference type="RefSeq" id="WP_377328519.1">
    <property type="nucleotide sequence ID" value="NZ_JBHUMZ010000019.1"/>
</dbReference>
<feature type="domain" description="FAD synthetase" evidence="12">
    <location>
        <begin position="16"/>
        <end position="167"/>
    </location>
</feature>
<evidence type="ECO:0000256" key="8">
    <source>
        <dbReference type="ARBA" id="ARBA00022741"/>
    </source>
</evidence>
<keyword evidence="8" id="KW-0547">Nucleotide-binding</keyword>
<comment type="caution">
    <text evidence="13">The sequence shown here is derived from an EMBL/GenBank/DDBJ whole genome shotgun (WGS) entry which is preliminary data.</text>
</comment>
<proteinExistence type="inferred from homology"/>
<dbReference type="EMBL" id="JBHUMZ010000019">
    <property type="protein sequence ID" value="MFD2638766.1"/>
    <property type="molecule type" value="Genomic_DNA"/>
</dbReference>
<evidence type="ECO:0000256" key="9">
    <source>
        <dbReference type="ARBA" id="ARBA00022827"/>
    </source>
</evidence>
<dbReference type="InterPro" id="IPR015864">
    <property type="entry name" value="FAD_synthase"/>
</dbReference>
<keyword evidence="10" id="KW-0067">ATP-binding</keyword>
<dbReference type="InterPro" id="IPR014729">
    <property type="entry name" value="Rossmann-like_a/b/a_fold"/>
</dbReference>
<dbReference type="Proteomes" id="UP001597452">
    <property type="component" value="Unassembled WGS sequence"/>
</dbReference>
<comment type="similarity">
    <text evidence="2">Belongs to the RibF family.</text>
</comment>
<evidence type="ECO:0000259" key="12">
    <source>
        <dbReference type="Pfam" id="PF06574"/>
    </source>
</evidence>
<evidence type="ECO:0000256" key="3">
    <source>
        <dbReference type="ARBA" id="ARBA00012393"/>
    </source>
</evidence>
<reference evidence="14" key="1">
    <citation type="journal article" date="2019" name="Int. J. Syst. Evol. Microbiol.">
        <title>The Global Catalogue of Microorganisms (GCM) 10K type strain sequencing project: providing services to taxonomists for standard genome sequencing and annotation.</title>
        <authorList>
            <consortium name="The Broad Institute Genomics Platform"/>
            <consortium name="The Broad Institute Genome Sequencing Center for Infectious Disease"/>
            <person name="Wu L."/>
            <person name="Ma J."/>
        </authorList>
    </citation>
    <scope>NUCLEOTIDE SEQUENCE [LARGE SCALE GENOMIC DNA]</scope>
    <source>
        <strain evidence="14">TISTR 1571</strain>
    </source>
</reference>
<sequence>MEMVYLQYKEDFLEMSPQSMAIGFFDGVHLGHQELLNEANKQAKRNNLTFSAMTFTPHPNEVIKGRGSIKYIMTLEEKIDKLKSLGVERLYIVPFNMDFASLSPQDFIENYICKLTVKHVVVGFDFTFGFKASGNAKLLGELKDQYDYQLSVIDKKKVNNEKISSTRIRELISSGAVEMIPYYLGNQYSIKPVVQSTEKEGVYKLEVPDYLNCLKDTYYDVMIIQGKNKIPAIYKKTSHSSDGHFLETFGKKLLCEQYAEIKFYRAINEKFDMKEANR</sequence>
<protein>
    <recommendedName>
        <fullName evidence="3">FAD synthase</fullName>
        <ecNumber evidence="3">2.7.7.2</ecNumber>
    </recommendedName>
</protein>
<dbReference type="Pfam" id="PF06574">
    <property type="entry name" value="FAD_syn"/>
    <property type="match status" value="1"/>
</dbReference>
<evidence type="ECO:0000256" key="7">
    <source>
        <dbReference type="ARBA" id="ARBA00022695"/>
    </source>
</evidence>
<keyword evidence="4" id="KW-0285">Flavoprotein</keyword>
<keyword evidence="6" id="KW-0808">Transferase</keyword>
<comment type="pathway">
    <text evidence="1">Cofactor biosynthesis; FAD biosynthesis; FAD from FMN: step 1/1.</text>
</comment>
<organism evidence="13 14">
    <name type="scientific">Piscibacillus salipiscarius</name>
    <dbReference type="NCBI Taxonomy" id="299480"/>
    <lineage>
        <taxon>Bacteria</taxon>
        <taxon>Bacillati</taxon>
        <taxon>Bacillota</taxon>
        <taxon>Bacilli</taxon>
        <taxon>Bacillales</taxon>
        <taxon>Bacillaceae</taxon>
        <taxon>Piscibacillus</taxon>
    </lineage>
</organism>
<keyword evidence="14" id="KW-1185">Reference proteome</keyword>
<evidence type="ECO:0000313" key="13">
    <source>
        <dbReference type="EMBL" id="MFD2638766.1"/>
    </source>
</evidence>
<accession>A0ABW5QA73</accession>
<evidence type="ECO:0000313" key="14">
    <source>
        <dbReference type="Proteomes" id="UP001597452"/>
    </source>
</evidence>
<comment type="catalytic activity">
    <reaction evidence="11">
        <text>FMN + ATP + H(+) = FAD + diphosphate</text>
        <dbReference type="Rhea" id="RHEA:17237"/>
        <dbReference type="ChEBI" id="CHEBI:15378"/>
        <dbReference type="ChEBI" id="CHEBI:30616"/>
        <dbReference type="ChEBI" id="CHEBI:33019"/>
        <dbReference type="ChEBI" id="CHEBI:57692"/>
        <dbReference type="ChEBI" id="CHEBI:58210"/>
        <dbReference type="EC" id="2.7.7.2"/>
    </reaction>
</comment>
<evidence type="ECO:0000256" key="2">
    <source>
        <dbReference type="ARBA" id="ARBA00010214"/>
    </source>
</evidence>
<keyword evidence="7" id="KW-0548">Nucleotidyltransferase</keyword>
<dbReference type="PANTHER" id="PTHR22749">
    <property type="entry name" value="RIBOFLAVIN KINASE/FMN ADENYLYLTRANSFERASE"/>
    <property type="match status" value="1"/>
</dbReference>
<keyword evidence="9" id="KW-0274">FAD</keyword>
<evidence type="ECO:0000256" key="6">
    <source>
        <dbReference type="ARBA" id="ARBA00022679"/>
    </source>
</evidence>
<evidence type="ECO:0000256" key="4">
    <source>
        <dbReference type="ARBA" id="ARBA00022630"/>
    </source>
</evidence>
<evidence type="ECO:0000256" key="11">
    <source>
        <dbReference type="ARBA" id="ARBA00049494"/>
    </source>
</evidence>
<dbReference type="EC" id="2.7.7.2" evidence="3"/>
<keyword evidence="5" id="KW-0288">FMN</keyword>
<dbReference type="SUPFAM" id="SSF52374">
    <property type="entry name" value="Nucleotidylyl transferase"/>
    <property type="match status" value="1"/>
</dbReference>
<dbReference type="CDD" id="cd02064">
    <property type="entry name" value="FAD_synthetase_N"/>
    <property type="match status" value="1"/>
</dbReference>
<dbReference type="InterPro" id="IPR023468">
    <property type="entry name" value="Riboflavin_kinase"/>
</dbReference>
<name>A0ABW5QA73_9BACI</name>
<gene>
    <name evidence="13" type="ORF">ACFSW4_07820</name>
</gene>
<evidence type="ECO:0000256" key="10">
    <source>
        <dbReference type="ARBA" id="ARBA00022840"/>
    </source>
</evidence>
<evidence type="ECO:0000256" key="5">
    <source>
        <dbReference type="ARBA" id="ARBA00022643"/>
    </source>
</evidence>
<dbReference type="PANTHER" id="PTHR22749:SF6">
    <property type="entry name" value="RIBOFLAVIN KINASE"/>
    <property type="match status" value="1"/>
</dbReference>
<dbReference type="Gene3D" id="3.40.50.620">
    <property type="entry name" value="HUPs"/>
    <property type="match status" value="1"/>
</dbReference>
<evidence type="ECO:0000256" key="1">
    <source>
        <dbReference type="ARBA" id="ARBA00004726"/>
    </source>
</evidence>